<dbReference type="OrthoDB" id="2506647at2759"/>
<dbReference type="PANTHER" id="PTHR11362:SF141">
    <property type="entry name" value="PHOSPHATIDYLETHANOLAMINE-BINDING PROTEIN"/>
    <property type="match status" value="1"/>
</dbReference>
<feature type="compositionally biased region" description="Low complexity" evidence="1">
    <location>
        <begin position="218"/>
        <end position="229"/>
    </location>
</feature>
<dbReference type="GO" id="GO:0030162">
    <property type="term" value="P:regulation of proteolysis"/>
    <property type="evidence" value="ECO:0007669"/>
    <property type="project" value="TreeGrafter"/>
</dbReference>
<gene>
    <name evidence="3" type="ORF">JX265_004001</name>
</gene>
<dbReference type="GO" id="GO:0005543">
    <property type="term" value="F:phospholipid binding"/>
    <property type="evidence" value="ECO:0007669"/>
    <property type="project" value="TreeGrafter"/>
</dbReference>
<dbReference type="Proteomes" id="UP000829685">
    <property type="component" value="Unassembled WGS sequence"/>
</dbReference>
<dbReference type="CDD" id="cd00866">
    <property type="entry name" value="PEBP_euk"/>
    <property type="match status" value="1"/>
</dbReference>
<dbReference type="InterPro" id="IPR008914">
    <property type="entry name" value="PEBP"/>
</dbReference>
<dbReference type="GO" id="GO:0030414">
    <property type="term" value="F:peptidase inhibitor activity"/>
    <property type="evidence" value="ECO:0007669"/>
    <property type="project" value="TreeGrafter"/>
</dbReference>
<evidence type="ECO:0000256" key="2">
    <source>
        <dbReference type="SAM" id="SignalP"/>
    </source>
</evidence>
<sequence>MLFNIVAVLAAASVSLAATPQGFKPASETPLLVSFSGIDASGGKIVAKEASQAQPQLATSSRLTGTSFAVLMIDLDIPTNSPPATNTLLHWMQTGLTQSSSATLLNTTAGRSNAFALQMPGAVAAAASYFGPSPPARVPLSHRYTELLIDTSAASQESMSVLMQAAQSRQGFNAEQVLTKAGLANKIVAGNFFNVTNPGPVQNVATGNSTGGSGSARGTGTTNGPNQTTAPIRGSAVLQKTNSLLLGATVAGAALLIL</sequence>
<evidence type="ECO:0008006" key="5">
    <source>
        <dbReference type="Google" id="ProtNLM"/>
    </source>
</evidence>
<dbReference type="PANTHER" id="PTHR11362">
    <property type="entry name" value="PHOSPHATIDYLETHANOLAMINE-BINDING PROTEIN"/>
    <property type="match status" value="1"/>
</dbReference>
<dbReference type="AlphaFoldDB" id="A0A9Q0ARH9"/>
<feature type="signal peptide" evidence="2">
    <location>
        <begin position="1"/>
        <end position="17"/>
    </location>
</feature>
<dbReference type="SUPFAM" id="SSF49777">
    <property type="entry name" value="PEBP-like"/>
    <property type="match status" value="1"/>
</dbReference>
<dbReference type="InterPro" id="IPR035810">
    <property type="entry name" value="PEBP_euk"/>
</dbReference>
<protein>
    <recommendedName>
        <fullName evidence="5">PEBP-like protein</fullName>
    </recommendedName>
</protein>
<feature type="region of interest" description="Disordered" evidence="1">
    <location>
        <begin position="203"/>
        <end position="231"/>
    </location>
</feature>
<proteinExistence type="predicted"/>
<name>A0A9Q0ARH9_9PEZI</name>
<accession>A0A9Q0ARH9</accession>
<dbReference type="Pfam" id="PF01161">
    <property type="entry name" value="PBP"/>
    <property type="match status" value="1"/>
</dbReference>
<evidence type="ECO:0000313" key="4">
    <source>
        <dbReference type="Proteomes" id="UP000829685"/>
    </source>
</evidence>
<feature type="chain" id="PRO_5040192267" description="PEBP-like protein" evidence="2">
    <location>
        <begin position="18"/>
        <end position="258"/>
    </location>
</feature>
<dbReference type="InterPro" id="IPR036610">
    <property type="entry name" value="PEBP-like_sf"/>
</dbReference>
<keyword evidence="4" id="KW-1185">Reference proteome</keyword>
<evidence type="ECO:0000313" key="3">
    <source>
        <dbReference type="EMBL" id="KAI1876475.1"/>
    </source>
</evidence>
<comment type="caution">
    <text evidence="3">The sequence shown here is derived from an EMBL/GenBank/DDBJ whole genome shotgun (WGS) entry which is preliminary data.</text>
</comment>
<reference evidence="3" key="1">
    <citation type="submission" date="2021-03" db="EMBL/GenBank/DDBJ databases">
        <title>Revisited historic fungal species revealed as producer of novel bioactive compounds through whole genome sequencing and comparative genomics.</title>
        <authorList>
            <person name="Vignolle G.A."/>
            <person name="Hochenegger N."/>
            <person name="Mach R.L."/>
            <person name="Mach-Aigner A.R."/>
            <person name="Javad Rahimi M."/>
            <person name="Salim K.A."/>
            <person name="Chan C.M."/>
            <person name="Lim L.B.L."/>
            <person name="Cai F."/>
            <person name="Druzhinina I.S."/>
            <person name="U'Ren J.M."/>
            <person name="Derntl C."/>
        </authorList>
    </citation>
    <scope>NUCLEOTIDE SEQUENCE</scope>
    <source>
        <strain evidence="3">TUCIM 5799</strain>
    </source>
</reference>
<organism evidence="3 4">
    <name type="scientific">Neoarthrinium moseri</name>
    <dbReference type="NCBI Taxonomy" id="1658444"/>
    <lineage>
        <taxon>Eukaryota</taxon>
        <taxon>Fungi</taxon>
        <taxon>Dikarya</taxon>
        <taxon>Ascomycota</taxon>
        <taxon>Pezizomycotina</taxon>
        <taxon>Sordariomycetes</taxon>
        <taxon>Xylariomycetidae</taxon>
        <taxon>Amphisphaeriales</taxon>
        <taxon>Apiosporaceae</taxon>
        <taxon>Neoarthrinium</taxon>
    </lineage>
</organism>
<keyword evidence="2" id="KW-0732">Signal</keyword>
<dbReference type="Gene3D" id="3.90.280.10">
    <property type="entry name" value="PEBP-like"/>
    <property type="match status" value="1"/>
</dbReference>
<dbReference type="EMBL" id="JAFIMR010000007">
    <property type="protein sequence ID" value="KAI1876475.1"/>
    <property type="molecule type" value="Genomic_DNA"/>
</dbReference>
<evidence type="ECO:0000256" key="1">
    <source>
        <dbReference type="SAM" id="MobiDB-lite"/>
    </source>
</evidence>
<dbReference type="GO" id="GO:0046578">
    <property type="term" value="P:regulation of Ras protein signal transduction"/>
    <property type="evidence" value="ECO:0007669"/>
    <property type="project" value="TreeGrafter"/>
</dbReference>